<sequence>MRLLTLTLLFITLGAAEDGLQGWLRYAAVPGSQNAIVPSQIVVLNATEGSPISTAQQELEKGIKSITGKAIKRRSAARQQSRAIILGTRDTFVKHYGNMTALSGLEEDGFYLSTEGADVTIVGHNERGTLYGAFEYLSRLAQGNFAPTSAVHNPQAPIRWTNEWDNLDGSIERGYAGPSNFFRNGFVVDNVTRTAEYARLLASLRINGVIINNVNANASLLNDRNLDGIGRLADAMRPYGVQLGIALNFASPQTFGGLPTFDPSDPKVDAWWVNITNVLYEKVPDMAGYLVKANSEDQPGPLTYNRTLADGGNMFAKALKPHGGVVMFRAFVYDHHISPTNWTSDRANGALEAFQDLDGKFDDNVVVQIKYGPLDFQVREPPSPIFSFLRDESTAIEVQVTPEYLGQNDHLVYLAPLWKEILEFDMRADSQPSKVKDIVSGKRFKRKLGGYAGVVGAGANTTWLGSHLAMSNLYAYGRLAWDASLDPQDILQDWIRLTFGCDEQVVSTITDMAMRSLPAYENYSGNLGVGTLTDVLYTHFGPNPLNTDNNGWGFWQRADHDSIGMDRTVKNGTGNAGQYAPEVAQMFENIETTPDNLLLWFHHVPYTQKLKSGKTVIQHFYDAHYEGAAAAQEFVTQWESLEGKIDQERYENVLYEQKFQAGHALVWRDAINDFYYNVSGIPDDNGRVGNHPYRIEAEKMTLFGYKTYAVKPFIAASGSAAIITTSNSTTGTATTNVTFASGTYDVAVNYFDLIRGKAKYQLAIGNRTVGEWVGDAEGKLGHEPSLYLDAHSAMRITFKGVSVARGDLVRITGQADGMEPAPLDYISFLPPGVVD</sequence>
<keyword evidence="7 11" id="KW-0624">Polysaccharide degradation</keyword>
<dbReference type="InterPro" id="IPR005154">
    <property type="entry name" value="Glyco_hydro_67_aGlcAse_N"/>
</dbReference>
<dbReference type="InterPro" id="IPR037054">
    <property type="entry name" value="A-glucoronidase_C_sf"/>
</dbReference>
<dbReference type="Pfam" id="PF07477">
    <property type="entry name" value="Glyco_hydro_67C"/>
    <property type="match status" value="1"/>
</dbReference>
<dbReference type="InterPro" id="IPR011100">
    <property type="entry name" value="Glyco_hydro_67_cat"/>
</dbReference>
<keyword evidence="16" id="KW-1185">Reference proteome</keyword>
<feature type="active site" description="Proton donor" evidence="10">
    <location>
        <position position="296"/>
    </location>
</feature>
<feature type="chain" id="PRO_5035487699" description="Alpha-glucuronidase" evidence="9 11">
    <location>
        <begin position="17"/>
        <end position="835"/>
    </location>
</feature>
<keyword evidence="9 11" id="KW-0732">Signal</keyword>
<dbReference type="CDD" id="cd02795">
    <property type="entry name" value="CBM6-CBM35-CBM36_like"/>
    <property type="match status" value="1"/>
</dbReference>
<dbReference type="SUPFAM" id="SSF55545">
    <property type="entry name" value="beta-N-acetylhexosaminidase-like domain"/>
    <property type="match status" value="1"/>
</dbReference>
<evidence type="ECO:0000256" key="9">
    <source>
        <dbReference type="PIRNR" id="PIRNR029900"/>
    </source>
</evidence>
<dbReference type="PANTHER" id="PTHR39207:SF1">
    <property type="entry name" value="ALPHA-GLUCURONIDASE A"/>
    <property type="match status" value="1"/>
</dbReference>
<dbReference type="InterPro" id="IPR011395">
    <property type="entry name" value="Glyco_hydro_67_aGlcAse"/>
</dbReference>
<feature type="domain" description="Alpha glucuronidase N-terminal" evidence="12">
    <location>
        <begin position="22"/>
        <end position="136"/>
    </location>
</feature>
<dbReference type="InterPro" id="IPR017853">
    <property type="entry name" value="GH"/>
</dbReference>
<dbReference type="EC" id="3.2.1.139" evidence="2 9"/>
<comment type="catalytic activity">
    <reaction evidence="8 9 11">
        <text>an alpha-D-glucuronoside + H2O = D-glucuronate + an alcohol</text>
        <dbReference type="Rhea" id="RHEA:20005"/>
        <dbReference type="ChEBI" id="CHEBI:15377"/>
        <dbReference type="ChEBI" id="CHEBI:30879"/>
        <dbReference type="ChEBI" id="CHEBI:58720"/>
        <dbReference type="ChEBI" id="CHEBI:58899"/>
        <dbReference type="EC" id="3.2.1.139"/>
    </reaction>
</comment>
<evidence type="ECO:0000256" key="10">
    <source>
        <dbReference type="PIRSR" id="PIRSR029900-1"/>
    </source>
</evidence>
<name>A0A8K0VZQ3_9PLEO</name>
<dbReference type="OrthoDB" id="6501611at2759"/>
<keyword evidence="6 9" id="KW-0326">Glycosidase</keyword>
<evidence type="ECO:0000256" key="3">
    <source>
        <dbReference type="ARBA" id="ARBA00022651"/>
    </source>
</evidence>
<dbReference type="Gene3D" id="3.90.1330.10">
    <property type="entry name" value="Alpha-glucuronidase, C-terminal domain"/>
    <property type="match status" value="1"/>
</dbReference>
<comment type="subcellular location">
    <subcellularLocation>
        <location evidence="9 11">Secreted</location>
    </subcellularLocation>
</comment>
<dbReference type="InterPro" id="IPR029018">
    <property type="entry name" value="Hex-like_dom2"/>
</dbReference>
<dbReference type="InterPro" id="IPR011099">
    <property type="entry name" value="Glyco_hydro_67_C"/>
</dbReference>
<dbReference type="PANTHER" id="PTHR39207">
    <property type="entry name" value="ALPHA-GLUCURONIDASE A"/>
    <property type="match status" value="1"/>
</dbReference>
<keyword evidence="5 11" id="KW-0119">Carbohydrate metabolism</keyword>
<proteinExistence type="inferred from homology"/>
<evidence type="ECO:0000313" key="15">
    <source>
        <dbReference type="EMBL" id="KAH7088688.1"/>
    </source>
</evidence>
<dbReference type="Gene3D" id="3.30.379.10">
    <property type="entry name" value="Chitobiase/beta-hexosaminidase domain 2-like"/>
    <property type="match status" value="1"/>
</dbReference>
<evidence type="ECO:0000256" key="11">
    <source>
        <dbReference type="RuleBase" id="RU361198"/>
    </source>
</evidence>
<dbReference type="Proteomes" id="UP000813461">
    <property type="component" value="Unassembled WGS sequence"/>
</dbReference>
<dbReference type="Gene3D" id="3.20.20.80">
    <property type="entry name" value="Glycosidases"/>
    <property type="match status" value="1"/>
</dbReference>
<dbReference type="GO" id="GO:0005576">
    <property type="term" value="C:extracellular region"/>
    <property type="evidence" value="ECO:0007669"/>
    <property type="project" value="UniProtKB-SubCell"/>
</dbReference>
<evidence type="ECO:0000256" key="4">
    <source>
        <dbReference type="ARBA" id="ARBA00022801"/>
    </source>
</evidence>
<comment type="similarity">
    <text evidence="1 9 11">Belongs to the glycosyl hydrolase 67 family.</text>
</comment>
<dbReference type="EMBL" id="JAGMVJ010000007">
    <property type="protein sequence ID" value="KAH7088688.1"/>
    <property type="molecule type" value="Genomic_DNA"/>
</dbReference>
<dbReference type="GO" id="GO:0045493">
    <property type="term" value="P:xylan catabolic process"/>
    <property type="evidence" value="ECO:0007669"/>
    <property type="project" value="UniProtKB-KW"/>
</dbReference>
<evidence type="ECO:0000313" key="16">
    <source>
        <dbReference type="Proteomes" id="UP000813461"/>
    </source>
</evidence>
<dbReference type="Pfam" id="PF03648">
    <property type="entry name" value="Glyco_hydro_67N"/>
    <property type="match status" value="1"/>
</dbReference>
<dbReference type="GO" id="GO:0046559">
    <property type="term" value="F:alpha-glucuronidase activity"/>
    <property type="evidence" value="ECO:0007669"/>
    <property type="project" value="UniProtKB-EC"/>
</dbReference>
<evidence type="ECO:0000256" key="1">
    <source>
        <dbReference type="ARBA" id="ARBA00008833"/>
    </source>
</evidence>
<dbReference type="PIRSF" id="PIRSF029900">
    <property type="entry name" value="Alpha-glucuronds"/>
    <property type="match status" value="1"/>
</dbReference>
<keyword evidence="3 9" id="KW-0858">Xylan degradation</keyword>
<evidence type="ECO:0000256" key="2">
    <source>
        <dbReference type="ARBA" id="ARBA00012271"/>
    </source>
</evidence>
<organism evidence="15 16">
    <name type="scientific">Paraphoma chrysanthemicola</name>
    <dbReference type="NCBI Taxonomy" id="798071"/>
    <lineage>
        <taxon>Eukaryota</taxon>
        <taxon>Fungi</taxon>
        <taxon>Dikarya</taxon>
        <taxon>Ascomycota</taxon>
        <taxon>Pezizomycotina</taxon>
        <taxon>Dothideomycetes</taxon>
        <taxon>Pleosporomycetidae</taxon>
        <taxon>Pleosporales</taxon>
        <taxon>Pleosporineae</taxon>
        <taxon>Phaeosphaeriaceae</taxon>
        <taxon>Paraphoma</taxon>
    </lineage>
</organism>
<dbReference type="AlphaFoldDB" id="A0A8K0VZQ3"/>
<keyword evidence="4 9" id="KW-0378">Hydrolase</keyword>
<keyword evidence="9" id="KW-0964">Secreted</keyword>
<accession>A0A8K0VZQ3</accession>
<evidence type="ECO:0000259" key="14">
    <source>
        <dbReference type="Pfam" id="PF07488"/>
    </source>
</evidence>
<feature type="signal peptide" evidence="9 11">
    <location>
        <begin position="1"/>
        <end position="16"/>
    </location>
</feature>
<evidence type="ECO:0000256" key="7">
    <source>
        <dbReference type="ARBA" id="ARBA00023326"/>
    </source>
</evidence>
<comment type="function">
    <text evidence="11">Alpha-glucuronidase involved in the hydrolysis of xylan, a major structural heterogeneous polysaccharide found in plant biomass representing the second most abundant polysaccharide in the biosphere, after cellulose. Releases 4-O-methylglucuronic acid from xylan.</text>
</comment>
<protein>
    <recommendedName>
        <fullName evidence="2 9">Alpha-glucuronidase</fullName>
        <ecNumber evidence="2 9">3.2.1.139</ecNumber>
    </recommendedName>
</protein>
<evidence type="ECO:0000259" key="13">
    <source>
        <dbReference type="Pfam" id="PF07477"/>
    </source>
</evidence>
<feature type="domain" description="Glycosyl hydrolase family 67 C-terminal" evidence="13">
    <location>
        <begin position="465"/>
        <end position="687"/>
    </location>
</feature>
<feature type="active site" description="Proton acceptor" evidence="10">
    <location>
        <position position="403"/>
    </location>
</feature>
<evidence type="ECO:0000256" key="6">
    <source>
        <dbReference type="ARBA" id="ARBA00023295"/>
    </source>
</evidence>
<gene>
    <name evidence="11" type="primary">aguA</name>
    <name evidence="15" type="ORF">FB567DRAFT_439901</name>
</gene>
<dbReference type="Pfam" id="PF07488">
    <property type="entry name" value="Glyco_hydro_67M"/>
    <property type="match status" value="1"/>
</dbReference>
<feature type="active site" description="Proton acceptor" evidence="10">
    <location>
        <position position="375"/>
    </location>
</feature>
<feature type="domain" description="Glycosyl hydrolase family 67 catalytic" evidence="14">
    <location>
        <begin position="143"/>
        <end position="463"/>
    </location>
</feature>
<evidence type="ECO:0000259" key="12">
    <source>
        <dbReference type="Pfam" id="PF03648"/>
    </source>
</evidence>
<dbReference type="SUPFAM" id="SSF51445">
    <property type="entry name" value="(Trans)glycosidases"/>
    <property type="match status" value="1"/>
</dbReference>
<evidence type="ECO:0000256" key="8">
    <source>
        <dbReference type="ARBA" id="ARBA00048838"/>
    </source>
</evidence>
<evidence type="ECO:0000256" key="5">
    <source>
        <dbReference type="ARBA" id="ARBA00023277"/>
    </source>
</evidence>
<reference evidence="15" key="1">
    <citation type="journal article" date="2021" name="Nat. Commun.">
        <title>Genetic determinants of endophytism in the Arabidopsis root mycobiome.</title>
        <authorList>
            <person name="Mesny F."/>
            <person name="Miyauchi S."/>
            <person name="Thiergart T."/>
            <person name="Pickel B."/>
            <person name="Atanasova L."/>
            <person name="Karlsson M."/>
            <person name="Huettel B."/>
            <person name="Barry K.W."/>
            <person name="Haridas S."/>
            <person name="Chen C."/>
            <person name="Bauer D."/>
            <person name="Andreopoulos W."/>
            <person name="Pangilinan J."/>
            <person name="LaButti K."/>
            <person name="Riley R."/>
            <person name="Lipzen A."/>
            <person name="Clum A."/>
            <person name="Drula E."/>
            <person name="Henrissat B."/>
            <person name="Kohler A."/>
            <person name="Grigoriev I.V."/>
            <person name="Martin F.M."/>
            <person name="Hacquard S."/>
        </authorList>
    </citation>
    <scope>NUCLEOTIDE SEQUENCE</scope>
    <source>
        <strain evidence="15">MPI-SDFR-AT-0120</strain>
    </source>
</reference>
<comment type="caution">
    <text evidence="15">The sequence shown here is derived from an EMBL/GenBank/DDBJ whole genome shotgun (WGS) entry which is preliminary data.</text>
</comment>